<proteinExistence type="predicted"/>
<comment type="caution">
    <text evidence="2">The sequence shown here is derived from an EMBL/GenBank/DDBJ whole genome shotgun (WGS) entry which is preliminary data.</text>
</comment>
<name>A0A4R4QHQ3_9ACTN</name>
<dbReference type="RefSeq" id="WP_132401318.1">
    <property type="nucleotide sequence ID" value="NZ_SMKA01000005.1"/>
</dbReference>
<dbReference type="EMBL" id="SMKA01000005">
    <property type="protein sequence ID" value="TDC34859.1"/>
    <property type="molecule type" value="Genomic_DNA"/>
</dbReference>
<keyword evidence="3" id="KW-1185">Reference proteome</keyword>
<protein>
    <submittedName>
        <fullName evidence="2">Uncharacterized protein</fullName>
    </submittedName>
</protein>
<reference evidence="2 3" key="1">
    <citation type="submission" date="2019-03" db="EMBL/GenBank/DDBJ databases">
        <title>Draft genome sequences of novel Actinobacteria.</title>
        <authorList>
            <person name="Sahin N."/>
            <person name="Ay H."/>
            <person name="Saygin H."/>
        </authorList>
    </citation>
    <scope>NUCLEOTIDE SEQUENCE [LARGE SCALE GENOMIC DNA]</scope>
    <source>
        <strain evidence="2 3">JCM 30547</strain>
    </source>
</reference>
<feature type="signal peptide" evidence="1">
    <location>
        <begin position="1"/>
        <end position="27"/>
    </location>
</feature>
<sequence>MRLRRALLTIPALAALLTGGVTTTAAAGVVPRPAPAECGVGTIIKDGPLIRGDATIGQIYLIKYGWDYWACVDFNANLTEGYWGMARLHIIDSGKHVGSLHCDFPTGNGHVTKGQDTCYSSRSNGEVGYRTYIAEGNLYQGSATQVGRGTTGTSVR</sequence>
<dbReference type="Proteomes" id="UP000295075">
    <property type="component" value="Unassembled WGS sequence"/>
</dbReference>
<feature type="chain" id="PRO_5038579007" evidence="1">
    <location>
        <begin position="28"/>
        <end position="156"/>
    </location>
</feature>
<keyword evidence="1" id="KW-0732">Signal</keyword>
<organism evidence="2 3">
    <name type="scientific">Kribbella albertanoniae</name>
    <dbReference type="NCBI Taxonomy" id="1266829"/>
    <lineage>
        <taxon>Bacteria</taxon>
        <taxon>Bacillati</taxon>
        <taxon>Actinomycetota</taxon>
        <taxon>Actinomycetes</taxon>
        <taxon>Propionibacteriales</taxon>
        <taxon>Kribbellaceae</taxon>
        <taxon>Kribbella</taxon>
    </lineage>
</organism>
<evidence type="ECO:0000313" key="3">
    <source>
        <dbReference type="Proteomes" id="UP000295075"/>
    </source>
</evidence>
<accession>A0A4R4QHQ3</accession>
<gene>
    <name evidence="2" type="ORF">E1261_02870</name>
</gene>
<evidence type="ECO:0000256" key="1">
    <source>
        <dbReference type="SAM" id="SignalP"/>
    </source>
</evidence>
<dbReference type="AlphaFoldDB" id="A0A4R4QHQ3"/>
<evidence type="ECO:0000313" key="2">
    <source>
        <dbReference type="EMBL" id="TDC34859.1"/>
    </source>
</evidence>
<dbReference type="OrthoDB" id="3699146at2"/>